<evidence type="ECO:0000259" key="2">
    <source>
        <dbReference type="Pfam" id="PF02627"/>
    </source>
</evidence>
<protein>
    <submittedName>
        <fullName evidence="4">4-carboxymuconolactone decarboxylase</fullName>
    </submittedName>
</protein>
<evidence type="ECO:0000313" key="5">
    <source>
        <dbReference type="Proteomes" id="UP000887043"/>
    </source>
</evidence>
<dbReference type="SUPFAM" id="SSF69118">
    <property type="entry name" value="AhpD-like"/>
    <property type="match status" value="1"/>
</dbReference>
<name>A0AA37MKF5_SEGBR</name>
<dbReference type="SUPFAM" id="SSF51182">
    <property type="entry name" value="RmlC-like cupins"/>
    <property type="match status" value="1"/>
</dbReference>
<feature type="domain" description="Cupin type-2" evidence="3">
    <location>
        <begin position="64"/>
        <end position="124"/>
    </location>
</feature>
<dbReference type="EMBL" id="BPTR01000001">
    <property type="protein sequence ID" value="GJG26842.1"/>
    <property type="molecule type" value="Genomic_DNA"/>
</dbReference>
<dbReference type="InterPro" id="IPR011051">
    <property type="entry name" value="RmlC_Cupin_sf"/>
</dbReference>
<dbReference type="InterPro" id="IPR047263">
    <property type="entry name" value="HNL-like_cupin"/>
</dbReference>
<proteinExistence type="predicted"/>
<dbReference type="AlphaFoldDB" id="A0AA37MKF5"/>
<accession>A0AA37MKF5</accession>
<sequence length="394" mass="43888">MRIITTILALLLAVVNINAQEKMKENVNFNVWPKGELNTAYAKYFIGNSYLAPLDADNGGPVNVTFEPRCRNNWHIHHKSVQVLVCVAGHGWYVEEGKEPVALHPGVVVAIPAEAKHWHGAAKDSWMQHLTYMTKVEEGASNEWLEPVTDAEYDKLPASSALLSVSDAEYIGRFEAFAYNEVVEQVKKQLDDRTRYICYIATLLGCQGIDKYRELLPAALDKGVTPVEVKEIVYQATAYLGMGRIHPFLTATNEILSARGITLPLASQQTTTMETRREAGTQAQVSCFGDGMLDFWKSGPEDSRHINRWLADNCFGDYYTRTGLNLKMRELITFCFLAAQGGCEPQLKGHIAGNYHVGNDKDMLIAVISSNLPFIGYPRTLNALNCIRSLEAAK</sequence>
<organism evidence="4 5">
    <name type="scientific">Segatella bryantii</name>
    <name type="common">Prevotella bryantii</name>
    <dbReference type="NCBI Taxonomy" id="77095"/>
    <lineage>
        <taxon>Bacteria</taxon>
        <taxon>Pseudomonadati</taxon>
        <taxon>Bacteroidota</taxon>
        <taxon>Bacteroidia</taxon>
        <taxon>Bacteroidales</taxon>
        <taxon>Prevotellaceae</taxon>
        <taxon>Segatella</taxon>
    </lineage>
</organism>
<evidence type="ECO:0000259" key="3">
    <source>
        <dbReference type="Pfam" id="PF07883"/>
    </source>
</evidence>
<dbReference type="Gene3D" id="2.60.120.10">
    <property type="entry name" value="Jelly Rolls"/>
    <property type="match status" value="1"/>
</dbReference>
<reference evidence="4" key="1">
    <citation type="submission" date="2021-08" db="EMBL/GenBank/DDBJ databases">
        <title>Prevotella lacticifex sp. nov., isolated from rumen of cow.</title>
        <authorList>
            <person name="Shinkai T."/>
            <person name="Ikeyama N."/>
            <person name="Kumagai M."/>
            <person name="Ohmori H."/>
            <person name="Sakamoto M."/>
            <person name="Ohkuma M."/>
            <person name="Mitsumori M."/>
        </authorList>
    </citation>
    <scope>NUCLEOTIDE SEQUENCE</scope>
    <source>
        <strain evidence="4">DSM 11371</strain>
    </source>
</reference>
<feature type="chain" id="PRO_5041322394" evidence="1">
    <location>
        <begin position="20"/>
        <end position="394"/>
    </location>
</feature>
<dbReference type="PANTHER" id="PTHR43698">
    <property type="entry name" value="RIBD C-TERMINAL DOMAIN CONTAINING PROTEIN"/>
    <property type="match status" value="1"/>
</dbReference>
<dbReference type="PANTHER" id="PTHR43698:SF1">
    <property type="entry name" value="BLL4564 PROTEIN"/>
    <property type="match status" value="1"/>
</dbReference>
<gene>
    <name evidence="4" type="ORF">PRRU23_05420</name>
</gene>
<dbReference type="InterPro" id="IPR014710">
    <property type="entry name" value="RmlC-like_jellyroll"/>
</dbReference>
<dbReference type="InterPro" id="IPR029032">
    <property type="entry name" value="AhpD-like"/>
</dbReference>
<dbReference type="InterPro" id="IPR013096">
    <property type="entry name" value="Cupin_2"/>
</dbReference>
<dbReference type="CDD" id="cd02233">
    <property type="entry name" value="cupin_HNL-like"/>
    <property type="match status" value="1"/>
</dbReference>
<keyword evidence="1" id="KW-0732">Signal</keyword>
<feature type="signal peptide" evidence="1">
    <location>
        <begin position="1"/>
        <end position="19"/>
    </location>
</feature>
<dbReference type="Pfam" id="PF02627">
    <property type="entry name" value="CMD"/>
    <property type="match status" value="1"/>
</dbReference>
<dbReference type="Pfam" id="PF07883">
    <property type="entry name" value="Cupin_2"/>
    <property type="match status" value="1"/>
</dbReference>
<feature type="domain" description="Carboxymuconolactone decarboxylase-like" evidence="2">
    <location>
        <begin position="308"/>
        <end position="386"/>
    </location>
</feature>
<dbReference type="Gene3D" id="1.20.1290.10">
    <property type="entry name" value="AhpD-like"/>
    <property type="match status" value="1"/>
</dbReference>
<comment type="caution">
    <text evidence="4">The sequence shown here is derived from an EMBL/GenBank/DDBJ whole genome shotgun (WGS) entry which is preliminary data.</text>
</comment>
<dbReference type="GO" id="GO:0051920">
    <property type="term" value="F:peroxiredoxin activity"/>
    <property type="evidence" value="ECO:0007669"/>
    <property type="project" value="InterPro"/>
</dbReference>
<evidence type="ECO:0000313" key="4">
    <source>
        <dbReference type="EMBL" id="GJG26842.1"/>
    </source>
</evidence>
<dbReference type="InterPro" id="IPR003779">
    <property type="entry name" value="CMD-like"/>
</dbReference>
<dbReference type="Proteomes" id="UP000887043">
    <property type="component" value="Unassembled WGS sequence"/>
</dbReference>
<evidence type="ECO:0000256" key="1">
    <source>
        <dbReference type="SAM" id="SignalP"/>
    </source>
</evidence>